<comment type="caution">
    <text evidence="2">The sequence shown here is derived from an EMBL/GenBank/DDBJ whole genome shotgun (WGS) entry which is preliminary data.</text>
</comment>
<accession>A0AAJ0EBG7</accession>
<name>A0AAJ0EBG7_9PEZI</name>
<evidence type="ECO:0000313" key="2">
    <source>
        <dbReference type="EMBL" id="KAK1625591.1"/>
    </source>
</evidence>
<protein>
    <submittedName>
        <fullName evidence="2">Uncharacterized protein</fullName>
    </submittedName>
</protein>
<dbReference type="EMBL" id="JAHMHQ010000019">
    <property type="protein sequence ID" value="KAK1625591.1"/>
    <property type="molecule type" value="Genomic_DNA"/>
</dbReference>
<dbReference type="RefSeq" id="XP_060441586.1">
    <property type="nucleotide sequence ID" value="XM_060596236.1"/>
</dbReference>
<proteinExistence type="predicted"/>
<evidence type="ECO:0000256" key="1">
    <source>
        <dbReference type="SAM" id="MobiDB-lite"/>
    </source>
</evidence>
<feature type="region of interest" description="Disordered" evidence="1">
    <location>
        <begin position="179"/>
        <end position="207"/>
    </location>
</feature>
<keyword evidence="3" id="KW-1185">Reference proteome</keyword>
<feature type="compositionally biased region" description="Basic and acidic residues" evidence="1">
    <location>
        <begin position="11"/>
        <end position="22"/>
    </location>
</feature>
<sequence>MDASWASKNLSRHELGTVDQKGHKGPKSRTAHDAVLPFCRVEPARVEWDGYLHRRVYIERSRDPLKQVKLTMLLPPHASRDGWVVSPVSLLPCNEPERDADVAEEQGFGTNHQTSLRGRKISRWLRFGIPFRRPGTTPSWPRGPNLPQIARSKLGQPAANCGEEGGKAARAWRHGPAIVGGLSVEKPPNREAGPALHRVPDSVDKRGHLLLAA</sequence>
<gene>
    <name evidence="2" type="ORF">BDP81DRAFT_74677</name>
</gene>
<feature type="region of interest" description="Disordered" evidence="1">
    <location>
        <begin position="1"/>
        <end position="30"/>
    </location>
</feature>
<dbReference type="GeneID" id="85481098"/>
<organism evidence="2 3">
    <name type="scientific">Colletotrichum phormii</name>
    <dbReference type="NCBI Taxonomy" id="359342"/>
    <lineage>
        <taxon>Eukaryota</taxon>
        <taxon>Fungi</taxon>
        <taxon>Dikarya</taxon>
        <taxon>Ascomycota</taxon>
        <taxon>Pezizomycotina</taxon>
        <taxon>Sordariomycetes</taxon>
        <taxon>Hypocreomycetidae</taxon>
        <taxon>Glomerellales</taxon>
        <taxon>Glomerellaceae</taxon>
        <taxon>Colletotrichum</taxon>
        <taxon>Colletotrichum acutatum species complex</taxon>
    </lineage>
</organism>
<dbReference type="Proteomes" id="UP001243989">
    <property type="component" value="Unassembled WGS sequence"/>
</dbReference>
<dbReference type="AlphaFoldDB" id="A0AAJ0EBG7"/>
<reference evidence="2" key="1">
    <citation type="submission" date="2021-06" db="EMBL/GenBank/DDBJ databases">
        <title>Comparative genomics, transcriptomics and evolutionary studies reveal genomic signatures of adaptation to plant cell wall in hemibiotrophic fungi.</title>
        <authorList>
            <consortium name="DOE Joint Genome Institute"/>
            <person name="Baroncelli R."/>
            <person name="Diaz J.F."/>
            <person name="Benocci T."/>
            <person name="Peng M."/>
            <person name="Battaglia E."/>
            <person name="Haridas S."/>
            <person name="Andreopoulos W."/>
            <person name="Labutti K."/>
            <person name="Pangilinan J."/>
            <person name="Floch G.L."/>
            <person name="Makela M.R."/>
            <person name="Henrissat B."/>
            <person name="Grigoriev I.V."/>
            <person name="Crouch J.A."/>
            <person name="De Vries R.P."/>
            <person name="Sukno S.A."/>
            <person name="Thon M.R."/>
        </authorList>
    </citation>
    <scope>NUCLEOTIDE SEQUENCE</scope>
    <source>
        <strain evidence="2">CBS 102054</strain>
    </source>
</reference>
<evidence type="ECO:0000313" key="3">
    <source>
        <dbReference type="Proteomes" id="UP001243989"/>
    </source>
</evidence>
<feature type="compositionally biased region" description="Basic and acidic residues" evidence="1">
    <location>
        <begin position="198"/>
        <end position="207"/>
    </location>
</feature>